<dbReference type="InterPro" id="IPR000477">
    <property type="entry name" value="RT_dom"/>
</dbReference>
<organism evidence="4">
    <name type="scientific">Tanacetum cinerariifolium</name>
    <name type="common">Dalmatian daisy</name>
    <name type="synonym">Chrysanthemum cinerariifolium</name>
    <dbReference type="NCBI Taxonomy" id="118510"/>
    <lineage>
        <taxon>Eukaryota</taxon>
        <taxon>Viridiplantae</taxon>
        <taxon>Streptophyta</taxon>
        <taxon>Embryophyta</taxon>
        <taxon>Tracheophyta</taxon>
        <taxon>Spermatophyta</taxon>
        <taxon>Magnoliopsida</taxon>
        <taxon>eudicotyledons</taxon>
        <taxon>Gunneridae</taxon>
        <taxon>Pentapetalae</taxon>
        <taxon>asterids</taxon>
        <taxon>campanulids</taxon>
        <taxon>Asterales</taxon>
        <taxon>Asteraceae</taxon>
        <taxon>Asteroideae</taxon>
        <taxon>Anthemideae</taxon>
        <taxon>Anthemidinae</taxon>
        <taxon>Tanacetum</taxon>
    </lineage>
</organism>
<keyword evidence="1" id="KW-0175">Coiled coil</keyword>
<dbReference type="InterPro" id="IPR043502">
    <property type="entry name" value="DNA/RNA_pol_sf"/>
</dbReference>
<dbReference type="GO" id="GO:0003964">
    <property type="term" value="F:RNA-directed DNA polymerase activity"/>
    <property type="evidence" value="ECO:0007669"/>
    <property type="project" value="UniProtKB-KW"/>
</dbReference>
<reference evidence="4" key="1">
    <citation type="journal article" date="2019" name="Sci. Rep.">
        <title>Draft genome of Tanacetum cinerariifolium, the natural source of mosquito coil.</title>
        <authorList>
            <person name="Yamashiro T."/>
            <person name="Shiraishi A."/>
            <person name="Satake H."/>
            <person name="Nakayama K."/>
        </authorList>
    </citation>
    <scope>NUCLEOTIDE SEQUENCE</scope>
</reference>
<dbReference type="CDD" id="cd01647">
    <property type="entry name" value="RT_LTR"/>
    <property type="match status" value="1"/>
</dbReference>
<dbReference type="Gene3D" id="3.30.420.10">
    <property type="entry name" value="Ribonuclease H-like superfamily/Ribonuclease H"/>
    <property type="match status" value="2"/>
</dbReference>
<dbReference type="Gene3D" id="3.10.10.10">
    <property type="entry name" value="HIV Type 1 Reverse Transcriptase, subunit A, domain 1"/>
    <property type="match status" value="1"/>
</dbReference>
<dbReference type="PANTHER" id="PTHR48475">
    <property type="entry name" value="RIBONUCLEASE H"/>
    <property type="match status" value="1"/>
</dbReference>
<feature type="region of interest" description="Disordered" evidence="2">
    <location>
        <begin position="72"/>
        <end position="101"/>
    </location>
</feature>
<dbReference type="Pfam" id="PF13456">
    <property type="entry name" value="RVT_3"/>
    <property type="match status" value="1"/>
</dbReference>
<keyword evidence="4" id="KW-0808">Transferase</keyword>
<dbReference type="PANTHER" id="PTHR48475:SF2">
    <property type="entry name" value="RIBONUCLEASE H"/>
    <property type="match status" value="1"/>
</dbReference>
<evidence type="ECO:0000256" key="1">
    <source>
        <dbReference type="SAM" id="Coils"/>
    </source>
</evidence>
<name>A0A6L2LBE7_TANCI</name>
<feature type="coiled-coil region" evidence="1">
    <location>
        <begin position="546"/>
        <end position="573"/>
    </location>
</feature>
<gene>
    <name evidence="4" type="ORF">Tci_031034</name>
</gene>
<keyword evidence="4" id="KW-0695">RNA-directed DNA polymerase</keyword>
<feature type="domain" description="RNase H type-1" evidence="3">
    <location>
        <begin position="266"/>
        <end position="395"/>
    </location>
</feature>
<dbReference type="EMBL" id="BKCJ010004106">
    <property type="protein sequence ID" value="GEU59056.1"/>
    <property type="molecule type" value="Genomic_DNA"/>
</dbReference>
<dbReference type="SUPFAM" id="SSF56672">
    <property type="entry name" value="DNA/RNA polymerases"/>
    <property type="match status" value="1"/>
</dbReference>
<proteinExistence type="predicted"/>
<comment type="caution">
    <text evidence="4">The sequence shown here is derived from an EMBL/GenBank/DDBJ whole genome shotgun (WGS) entry which is preliminary data.</text>
</comment>
<sequence>MLKFPVPEGILTLWSSMIIPLEGTMFFEPKAQSSFVTQDAKEMIKVAIHPEYPDQTIAISSILTEEGRKEFGASLEHPRRMPSSQTKEKKPSTGKEQGNTRRVCKTCGCQNNKGSPLPQLVVKSYNDVYKGYHQIKMAKEDKEKTAFITSQGIFCYSKMPFGLKNAGATYRRLVDKAFQKQIDRNLEVYVDDLSAKKSLPFFKALKKCTKKSDFQWTAENEKLKKQIAELPTLTAPREKEELIVYLAAVREADDSLVTTTKVEEKLPDPWTLFTDGSSCIDGSRAGLILTNTKGTKFTNTLRCRFDATNNEAEYEALIAGLRIAKQMGIKKLQANVDSRLVANQVNGSYIAKNSGMIQYLEKVKTLANSFKKFSIKQVPKSENKKADALSKITSTSFAHLTKQDTTNNACICKKDDPGMSRLPGLPPRAKKTATKTDSHHVPVAILQMGIDIAGPFPKGPGKHPQANSLVERANKNLREGIKTQLDERSKDWTEEIPYVLWAHRTMIKSSNRDTPFSLMYIMKVVIPAEIGMPTLRTTKIGMVQNDEALEMNLDLLEERKEQAAIREAKSKEKMEKYYNSKVRNTSFKPRDLVYQNNDASHAKDSGKLSPKWEGPY</sequence>
<dbReference type="InterPro" id="IPR002156">
    <property type="entry name" value="RNaseH_domain"/>
</dbReference>
<evidence type="ECO:0000256" key="2">
    <source>
        <dbReference type="SAM" id="MobiDB-lite"/>
    </source>
</evidence>
<dbReference type="CDD" id="cd09279">
    <property type="entry name" value="RNase_HI_like"/>
    <property type="match status" value="1"/>
</dbReference>
<dbReference type="Pfam" id="PF00078">
    <property type="entry name" value="RVT_1"/>
    <property type="match status" value="1"/>
</dbReference>
<dbReference type="InterPro" id="IPR043128">
    <property type="entry name" value="Rev_trsase/Diguanyl_cyclase"/>
</dbReference>
<dbReference type="InterPro" id="IPR036397">
    <property type="entry name" value="RNaseH_sf"/>
</dbReference>
<protein>
    <submittedName>
        <fullName evidence="4">Reverse transcriptase domain-containing protein</fullName>
    </submittedName>
</protein>
<feature type="region of interest" description="Disordered" evidence="2">
    <location>
        <begin position="588"/>
        <end position="616"/>
    </location>
</feature>
<accession>A0A6L2LBE7</accession>
<evidence type="ECO:0000259" key="3">
    <source>
        <dbReference type="PROSITE" id="PS50879"/>
    </source>
</evidence>
<dbReference type="GO" id="GO:0003676">
    <property type="term" value="F:nucleic acid binding"/>
    <property type="evidence" value="ECO:0007669"/>
    <property type="project" value="InterPro"/>
</dbReference>
<dbReference type="SUPFAM" id="SSF53098">
    <property type="entry name" value="Ribonuclease H-like"/>
    <property type="match status" value="1"/>
</dbReference>
<dbReference type="InterPro" id="IPR012337">
    <property type="entry name" value="RNaseH-like_sf"/>
</dbReference>
<evidence type="ECO:0000313" key="4">
    <source>
        <dbReference type="EMBL" id="GEU59056.1"/>
    </source>
</evidence>
<dbReference type="PROSITE" id="PS50879">
    <property type="entry name" value="RNASE_H_1"/>
    <property type="match status" value="1"/>
</dbReference>
<keyword evidence="4" id="KW-0548">Nucleotidyltransferase</keyword>
<dbReference type="GO" id="GO:0004523">
    <property type="term" value="F:RNA-DNA hybrid ribonuclease activity"/>
    <property type="evidence" value="ECO:0007669"/>
    <property type="project" value="InterPro"/>
</dbReference>
<dbReference type="Gene3D" id="3.30.70.270">
    <property type="match status" value="1"/>
</dbReference>
<dbReference type="AlphaFoldDB" id="A0A6L2LBE7"/>